<reference evidence="1" key="1">
    <citation type="submission" date="2020-03" db="EMBL/GenBank/DDBJ databases">
        <title>The deep terrestrial virosphere.</title>
        <authorList>
            <person name="Holmfeldt K."/>
            <person name="Nilsson E."/>
            <person name="Simone D."/>
            <person name="Lopez-Fernandez M."/>
            <person name="Wu X."/>
            <person name="de Brujin I."/>
            <person name="Lundin D."/>
            <person name="Andersson A."/>
            <person name="Bertilsson S."/>
            <person name="Dopson M."/>
        </authorList>
    </citation>
    <scope>NUCLEOTIDE SEQUENCE</scope>
    <source>
        <strain evidence="1">TM448B04923</strain>
    </source>
</reference>
<gene>
    <name evidence="1" type="ORF">TM448B04923_0006</name>
</gene>
<protein>
    <submittedName>
        <fullName evidence="1">Uncharacterized protein</fullName>
    </submittedName>
</protein>
<sequence>MSDHTLKIPQDIADGLSFYLSRSVFWDGVACANIVAEEAKYGSILSTKAMEARAWMLNTLRGVKEEGKPETLSEEGDTK</sequence>
<accession>A0A6M3Y0Y4</accession>
<organism evidence="1">
    <name type="scientific">viral metagenome</name>
    <dbReference type="NCBI Taxonomy" id="1070528"/>
    <lineage>
        <taxon>unclassified sequences</taxon>
        <taxon>metagenomes</taxon>
        <taxon>organismal metagenomes</taxon>
    </lineage>
</organism>
<evidence type="ECO:0000313" key="1">
    <source>
        <dbReference type="EMBL" id="QJI03712.1"/>
    </source>
</evidence>
<name>A0A6M3Y0Y4_9ZZZZ</name>
<dbReference type="AlphaFoldDB" id="A0A6M3Y0Y4"/>
<dbReference type="EMBL" id="MT145112">
    <property type="protein sequence ID" value="QJI03712.1"/>
    <property type="molecule type" value="Genomic_DNA"/>
</dbReference>
<proteinExistence type="predicted"/>